<sequence length="419" mass="46229">MELTSFAKPRSVHDQPDFVHVVSIEKAQELISSVKQTPDPTQLLQLVEQAHEWHIQLFHFAAAIGDREFYGVMMAFLPLGAFMKELLLPNQNGMTAIQCAKTMNPLLATDIETCLLSRGVIVTQSSRGYVVASAISSSVGAPYLKRVDVRPNRFVACSSTASTVGLTLRANGIHYAAARAVYVQQVRSQALDELAFYGDKLLAFAASGTVGCDECRSVTTRSVAWSGSKIADLAKEATFRAKFDIFAPCKNASQQLVPGTSVMLDFAILSPPPSAEECLMILRLYPSQGKPEPKIAISYSGVRVPDAGYYDDDFLRGFRRGWYNDSLYFRCVGDCPDRFLSGGDASKAKRFNIRENHDFGYDDMRVMIELPDEGIVFCRGVGDNPNNPEMACVLFDSAGNVRDRYGYLGKLGRWSDMVQ</sequence>
<proteinExistence type="predicted"/>
<evidence type="ECO:0000313" key="2">
    <source>
        <dbReference type="EMBL" id="KAF4146767.1"/>
    </source>
</evidence>
<reference evidence="1" key="1">
    <citation type="submission" date="2020-04" db="EMBL/GenBank/DDBJ databases">
        <title>Hybrid Assembly of Korean Phytophthora infestans isolates.</title>
        <authorList>
            <person name="Prokchorchik M."/>
            <person name="Lee Y."/>
            <person name="Seo J."/>
            <person name="Cho J.-H."/>
            <person name="Park Y.-E."/>
            <person name="Jang D.-C."/>
            <person name="Im J.-S."/>
            <person name="Choi J.-G."/>
            <person name="Park H.-J."/>
            <person name="Lee G.-B."/>
            <person name="Lee Y.-G."/>
            <person name="Hong S.-Y."/>
            <person name="Cho K."/>
            <person name="Sohn K.H."/>
        </authorList>
    </citation>
    <scope>NUCLEOTIDE SEQUENCE</scope>
    <source>
        <strain evidence="1">KR_1_A1</strain>
        <strain evidence="2">KR_2_A2</strain>
    </source>
</reference>
<protein>
    <submittedName>
        <fullName evidence="1">Uncharacterized protein</fullName>
    </submittedName>
</protein>
<dbReference type="EMBL" id="JAACNO010000560">
    <property type="protein sequence ID" value="KAF4146767.1"/>
    <property type="molecule type" value="Genomic_DNA"/>
</dbReference>
<dbReference type="EMBL" id="WSZM01000117">
    <property type="protein sequence ID" value="KAF4041626.1"/>
    <property type="molecule type" value="Genomic_DNA"/>
</dbReference>
<comment type="caution">
    <text evidence="1">The sequence shown here is derived from an EMBL/GenBank/DDBJ whole genome shotgun (WGS) entry which is preliminary data.</text>
</comment>
<accession>A0A833SII4</accession>
<dbReference type="Proteomes" id="UP000704712">
    <property type="component" value="Unassembled WGS sequence"/>
</dbReference>
<dbReference type="Proteomes" id="UP000602510">
    <property type="component" value="Unassembled WGS sequence"/>
</dbReference>
<name>A0A833SII4_PHYIN</name>
<dbReference type="AlphaFoldDB" id="A0A833SII4"/>
<keyword evidence="3" id="KW-1185">Reference proteome</keyword>
<evidence type="ECO:0000313" key="1">
    <source>
        <dbReference type="EMBL" id="KAF4041626.1"/>
    </source>
</evidence>
<gene>
    <name evidence="1" type="ORF">GN244_ATG06139</name>
    <name evidence="2" type="ORF">GN958_ATG04021</name>
</gene>
<organism evidence="1 3">
    <name type="scientific">Phytophthora infestans</name>
    <name type="common">Potato late blight agent</name>
    <name type="synonym">Botrytis infestans</name>
    <dbReference type="NCBI Taxonomy" id="4787"/>
    <lineage>
        <taxon>Eukaryota</taxon>
        <taxon>Sar</taxon>
        <taxon>Stramenopiles</taxon>
        <taxon>Oomycota</taxon>
        <taxon>Peronosporomycetes</taxon>
        <taxon>Peronosporales</taxon>
        <taxon>Peronosporaceae</taxon>
        <taxon>Phytophthora</taxon>
    </lineage>
</organism>
<evidence type="ECO:0000313" key="3">
    <source>
        <dbReference type="Proteomes" id="UP000602510"/>
    </source>
</evidence>